<comment type="caution">
    <text evidence="2">The sequence shown here is derived from an EMBL/GenBank/DDBJ whole genome shotgun (WGS) entry which is preliminary data.</text>
</comment>
<proteinExistence type="predicted"/>
<reference evidence="2 3" key="1">
    <citation type="submission" date="2022-12" db="EMBL/GenBank/DDBJ databases">
        <title>Chromosome-scale assembly of the Ensete ventricosum genome.</title>
        <authorList>
            <person name="Dussert Y."/>
            <person name="Stocks J."/>
            <person name="Wendawek A."/>
            <person name="Woldeyes F."/>
            <person name="Nichols R.A."/>
            <person name="Borrell J.S."/>
        </authorList>
    </citation>
    <scope>NUCLEOTIDE SEQUENCE [LARGE SCALE GENOMIC DNA]</scope>
    <source>
        <strain evidence="3">cv. Maze</strain>
        <tissue evidence="2">Seeds</tissue>
    </source>
</reference>
<gene>
    <name evidence="2" type="ORF">OPV22_011679</name>
</gene>
<accession>A0AAV8RIH0</accession>
<feature type="region of interest" description="Disordered" evidence="1">
    <location>
        <begin position="1"/>
        <end position="21"/>
    </location>
</feature>
<dbReference type="Proteomes" id="UP001222027">
    <property type="component" value="Unassembled WGS sequence"/>
</dbReference>
<keyword evidence="3" id="KW-1185">Reference proteome</keyword>
<dbReference type="AlphaFoldDB" id="A0AAV8RIH0"/>
<dbReference type="EMBL" id="JAQQAF010000003">
    <property type="protein sequence ID" value="KAJ8501127.1"/>
    <property type="molecule type" value="Genomic_DNA"/>
</dbReference>
<protein>
    <submittedName>
        <fullName evidence="2">Uncharacterized protein</fullName>
    </submittedName>
</protein>
<sequence>MVASSGFRGSTGSGLRGSGTRRWRRSSYVPLVIGVRQVPSMVLMPRHNLVEDVGNEWFSATKSDCSMSSYSTLIMRFTRVWHQLWTVHYIDNKEHKVSRMHLVVVKAASPKIDMIV</sequence>
<organism evidence="2 3">
    <name type="scientific">Ensete ventricosum</name>
    <name type="common">Abyssinian banana</name>
    <name type="synonym">Musa ensete</name>
    <dbReference type="NCBI Taxonomy" id="4639"/>
    <lineage>
        <taxon>Eukaryota</taxon>
        <taxon>Viridiplantae</taxon>
        <taxon>Streptophyta</taxon>
        <taxon>Embryophyta</taxon>
        <taxon>Tracheophyta</taxon>
        <taxon>Spermatophyta</taxon>
        <taxon>Magnoliopsida</taxon>
        <taxon>Liliopsida</taxon>
        <taxon>Zingiberales</taxon>
        <taxon>Musaceae</taxon>
        <taxon>Ensete</taxon>
    </lineage>
</organism>
<name>A0AAV8RIH0_ENSVE</name>
<evidence type="ECO:0000313" key="3">
    <source>
        <dbReference type="Proteomes" id="UP001222027"/>
    </source>
</evidence>
<evidence type="ECO:0000256" key="1">
    <source>
        <dbReference type="SAM" id="MobiDB-lite"/>
    </source>
</evidence>
<evidence type="ECO:0000313" key="2">
    <source>
        <dbReference type="EMBL" id="KAJ8501127.1"/>
    </source>
</evidence>